<protein>
    <recommendedName>
        <fullName evidence="10">Speckle-type POZ protein</fullName>
    </recommendedName>
</protein>
<dbReference type="SUPFAM" id="SSF54695">
    <property type="entry name" value="POZ domain"/>
    <property type="match status" value="1"/>
</dbReference>
<dbReference type="PROSITE" id="PS50144">
    <property type="entry name" value="MATH"/>
    <property type="match status" value="1"/>
</dbReference>
<dbReference type="Gene3D" id="1.25.40.420">
    <property type="match status" value="1"/>
</dbReference>
<dbReference type="Proteomes" id="UP000821853">
    <property type="component" value="Chromosome 10"/>
</dbReference>
<feature type="domain" description="BTB" evidence="6">
    <location>
        <begin position="216"/>
        <end position="283"/>
    </location>
</feature>
<dbReference type="CDD" id="cd00121">
    <property type="entry name" value="MATH"/>
    <property type="match status" value="1"/>
</dbReference>
<dbReference type="AlphaFoldDB" id="A0A9J6FLJ0"/>
<evidence type="ECO:0008006" key="10">
    <source>
        <dbReference type="Google" id="ProtNLM"/>
    </source>
</evidence>
<dbReference type="VEuPathDB" id="VectorBase:HLOH_054513"/>
<reference evidence="8 9" key="1">
    <citation type="journal article" date="2020" name="Cell">
        <title>Large-Scale Comparative Analyses of Tick Genomes Elucidate Their Genetic Diversity and Vector Capacities.</title>
        <authorList>
            <consortium name="Tick Genome and Microbiome Consortium (TIGMIC)"/>
            <person name="Jia N."/>
            <person name="Wang J."/>
            <person name="Shi W."/>
            <person name="Du L."/>
            <person name="Sun Y."/>
            <person name="Zhan W."/>
            <person name="Jiang J.F."/>
            <person name="Wang Q."/>
            <person name="Zhang B."/>
            <person name="Ji P."/>
            <person name="Bell-Sakyi L."/>
            <person name="Cui X.M."/>
            <person name="Yuan T.T."/>
            <person name="Jiang B.G."/>
            <person name="Yang W.F."/>
            <person name="Lam T.T."/>
            <person name="Chang Q.C."/>
            <person name="Ding S.J."/>
            <person name="Wang X.J."/>
            <person name="Zhu J.G."/>
            <person name="Ruan X.D."/>
            <person name="Zhao L."/>
            <person name="Wei J.T."/>
            <person name="Ye R.Z."/>
            <person name="Que T.C."/>
            <person name="Du C.H."/>
            <person name="Zhou Y.H."/>
            <person name="Cheng J.X."/>
            <person name="Dai P.F."/>
            <person name="Guo W.B."/>
            <person name="Han X.H."/>
            <person name="Huang E.J."/>
            <person name="Li L.F."/>
            <person name="Wei W."/>
            <person name="Gao Y.C."/>
            <person name="Liu J.Z."/>
            <person name="Shao H.Z."/>
            <person name="Wang X."/>
            <person name="Wang C.C."/>
            <person name="Yang T.C."/>
            <person name="Huo Q.B."/>
            <person name="Li W."/>
            <person name="Chen H.Y."/>
            <person name="Chen S.E."/>
            <person name="Zhou L.G."/>
            <person name="Ni X.B."/>
            <person name="Tian J.H."/>
            <person name="Sheng Y."/>
            <person name="Liu T."/>
            <person name="Pan Y.S."/>
            <person name="Xia L.Y."/>
            <person name="Li J."/>
            <person name="Zhao F."/>
            <person name="Cao W.C."/>
        </authorList>
    </citation>
    <scope>NUCLEOTIDE SEQUENCE [LARGE SCALE GENOMIC DNA]</scope>
    <source>
        <strain evidence="8">HaeL-2018</strain>
    </source>
</reference>
<dbReference type="GO" id="GO:0005634">
    <property type="term" value="C:nucleus"/>
    <property type="evidence" value="ECO:0007669"/>
    <property type="project" value="UniProtKB-SubCell"/>
</dbReference>
<name>A0A9J6FLJ0_HAELO</name>
<comment type="pathway">
    <text evidence="2">Protein modification; protein ubiquitination.</text>
</comment>
<dbReference type="InterPro" id="IPR011333">
    <property type="entry name" value="SKP1/BTB/POZ_sf"/>
</dbReference>
<dbReference type="InterPro" id="IPR056423">
    <property type="entry name" value="BACK_BPM_SPOP"/>
</dbReference>
<dbReference type="SUPFAM" id="SSF49599">
    <property type="entry name" value="TRAF domain-like"/>
    <property type="match status" value="1"/>
</dbReference>
<gene>
    <name evidence="8" type="ORF">HPB48_017033</name>
</gene>
<sequence length="375" mass="42563">MATKRAPTAMSANGEAPTTTDWCCTEVNVKKISYTWKMKNFSYLGSATGEKLESSTFPSGNDCGGHKWRLQLHPNGRCECCRGQVSLFLRLVPWSERTYRDILYQALFSEKIAHVKAWFHLLDSDLTYKYSREGSFDKLVSDSDTWGWKCFIRRDDLFAPEKGFLRDDGLRLKCDLHVVFQSVKNTSGQSTTHLFDIPTSQVSRDYGKLLDSGMSCDVVFKVGGIKIGAHKVILAARCPVFASMFKHDMLENTTNEVEIPDIGSEVFREMLRFVYTGEAPNLQKFPMQLLVAADKHLLERLKAMCEKVIGENLRVDTVAKTLLFADLHSANQLKAHAIDFICKHGEAVRNTDGWKDLGQRQNTLVFEVLKRLLDR</sequence>
<dbReference type="PANTHER" id="PTHR24413">
    <property type="entry name" value="SPECKLE-TYPE POZ PROTEIN"/>
    <property type="match status" value="1"/>
</dbReference>
<dbReference type="FunFam" id="3.30.710.10:FF:000159">
    <property type="entry name" value="Speckle-type POZ protein B"/>
    <property type="match status" value="1"/>
</dbReference>
<accession>A0A9J6FLJ0</accession>
<evidence type="ECO:0000313" key="8">
    <source>
        <dbReference type="EMBL" id="KAH9363683.1"/>
    </source>
</evidence>
<dbReference type="GO" id="GO:0030163">
    <property type="term" value="P:protein catabolic process"/>
    <property type="evidence" value="ECO:0007669"/>
    <property type="project" value="UniProtKB-ARBA"/>
</dbReference>
<dbReference type="SMART" id="SM00225">
    <property type="entry name" value="BTB"/>
    <property type="match status" value="1"/>
</dbReference>
<comment type="caution">
    <text evidence="8">The sequence shown here is derived from an EMBL/GenBank/DDBJ whole genome shotgun (WGS) entry which is preliminary data.</text>
</comment>
<dbReference type="Pfam" id="PF00651">
    <property type="entry name" value="BTB"/>
    <property type="match status" value="1"/>
</dbReference>
<dbReference type="Gene3D" id="2.60.210.10">
    <property type="entry name" value="Apoptosis, Tumor Necrosis Factor Receptor Associated Protein 2, Chain A"/>
    <property type="match status" value="1"/>
</dbReference>
<evidence type="ECO:0000256" key="5">
    <source>
        <dbReference type="ARBA" id="ARBA00023242"/>
    </source>
</evidence>
<evidence type="ECO:0000256" key="2">
    <source>
        <dbReference type="ARBA" id="ARBA00004906"/>
    </source>
</evidence>
<dbReference type="Pfam" id="PF22486">
    <property type="entry name" value="MATH_2"/>
    <property type="match status" value="1"/>
</dbReference>
<keyword evidence="4" id="KW-0833">Ubl conjugation pathway</keyword>
<evidence type="ECO:0000256" key="3">
    <source>
        <dbReference type="ARBA" id="ARBA00010846"/>
    </source>
</evidence>
<dbReference type="EMBL" id="JABSTR010000002">
    <property type="protein sequence ID" value="KAH9363683.1"/>
    <property type="molecule type" value="Genomic_DNA"/>
</dbReference>
<dbReference type="Gene3D" id="3.30.710.10">
    <property type="entry name" value="Potassium Channel Kv1.1, Chain A"/>
    <property type="match status" value="1"/>
</dbReference>
<evidence type="ECO:0000313" key="9">
    <source>
        <dbReference type="Proteomes" id="UP000821853"/>
    </source>
</evidence>
<dbReference type="Pfam" id="PF24570">
    <property type="entry name" value="BACK_BPM_SPOP"/>
    <property type="match status" value="1"/>
</dbReference>
<organism evidence="8 9">
    <name type="scientific">Haemaphysalis longicornis</name>
    <name type="common">Bush tick</name>
    <dbReference type="NCBI Taxonomy" id="44386"/>
    <lineage>
        <taxon>Eukaryota</taxon>
        <taxon>Metazoa</taxon>
        <taxon>Ecdysozoa</taxon>
        <taxon>Arthropoda</taxon>
        <taxon>Chelicerata</taxon>
        <taxon>Arachnida</taxon>
        <taxon>Acari</taxon>
        <taxon>Parasitiformes</taxon>
        <taxon>Ixodida</taxon>
        <taxon>Ixodoidea</taxon>
        <taxon>Ixodidae</taxon>
        <taxon>Haemaphysalinae</taxon>
        <taxon>Haemaphysalis</taxon>
    </lineage>
</organism>
<keyword evidence="9" id="KW-1185">Reference proteome</keyword>
<feature type="domain" description="MATH" evidence="7">
    <location>
        <begin position="31"/>
        <end position="176"/>
    </location>
</feature>
<comment type="similarity">
    <text evidence="3">Belongs to the Tdpoz family.</text>
</comment>
<evidence type="ECO:0000256" key="1">
    <source>
        <dbReference type="ARBA" id="ARBA00004123"/>
    </source>
</evidence>
<evidence type="ECO:0000256" key="4">
    <source>
        <dbReference type="ARBA" id="ARBA00022786"/>
    </source>
</evidence>
<comment type="subcellular location">
    <subcellularLocation>
        <location evidence="1">Nucleus</location>
    </subcellularLocation>
</comment>
<dbReference type="PROSITE" id="PS50097">
    <property type="entry name" value="BTB"/>
    <property type="match status" value="1"/>
</dbReference>
<dbReference type="InterPro" id="IPR008974">
    <property type="entry name" value="TRAF-like"/>
</dbReference>
<dbReference type="InterPro" id="IPR000210">
    <property type="entry name" value="BTB/POZ_dom"/>
</dbReference>
<dbReference type="OrthoDB" id="6408997at2759"/>
<evidence type="ECO:0000259" key="6">
    <source>
        <dbReference type="PROSITE" id="PS50097"/>
    </source>
</evidence>
<evidence type="ECO:0000259" key="7">
    <source>
        <dbReference type="PROSITE" id="PS50144"/>
    </source>
</evidence>
<keyword evidence="5" id="KW-0539">Nucleus</keyword>
<dbReference type="InterPro" id="IPR002083">
    <property type="entry name" value="MATH/TRAF_dom"/>
</dbReference>
<proteinExistence type="inferred from homology"/>